<feature type="domain" description="Gamma-glutamylcyclotransferase AIG2-like" evidence="1">
    <location>
        <begin position="10"/>
        <end position="115"/>
    </location>
</feature>
<keyword evidence="2" id="KW-0808">Transferase</keyword>
<evidence type="ECO:0000259" key="1">
    <source>
        <dbReference type="Pfam" id="PF06094"/>
    </source>
</evidence>
<dbReference type="CDD" id="cd06661">
    <property type="entry name" value="GGCT_like"/>
    <property type="match status" value="1"/>
</dbReference>
<dbReference type="InterPro" id="IPR009288">
    <property type="entry name" value="AIG2-like_dom"/>
</dbReference>
<dbReference type="OrthoDB" id="9798388at2"/>
<dbReference type="SUPFAM" id="SSF110857">
    <property type="entry name" value="Gamma-glutamyl cyclotransferase-like"/>
    <property type="match status" value="1"/>
</dbReference>
<accession>A0A1T4N1P3</accession>
<evidence type="ECO:0000313" key="3">
    <source>
        <dbReference type="Proteomes" id="UP000190135"/>
    </source>
</evidence>
<dbReference type="Pfam" id="PF06094">
    <property type="entry name" value="GGACT"/>
    <property type="match status" value="1"/>
</dbReference>
<dbReference type="AlphaFoldDB" id="A0A1T4N1P3"/>
<dbReference type="GO" id="GO:0016740">
    <property type="term" value="F:transferase activity"/>
    <property type="evidence" value="ECO:0007669"/>
    <property type="project" value="UniProtKB-KW"/>
</dbReference>
<reference evidence="2 3" key="1">
    <citation type="submission" date="2017-02" db="EMBL/GenBank/DDBJ databases">
        <authorList>
            <person name="Peterson S.W."/>
        </authorList>
    </citation>
    <scope>NUCLEOTIDE SEQUENCE [LARGE SCALE GENOMIC DNA]</scope>
    <source>
        <strain evidence="2 3">USBA 369</strain>
    </source>
</reference>
<dbReference type="Gene3D" id="3.10.490.10">
    <property type="entry name" value="Gamma-glutamyl cyclotransferase-like"/>
    <property type="match status" value="1"/>
</dbReference>
<evidence type="ECO:0000313" key="2">
    <source>
        <dbReference type="EMBL" id="SJZ73249.1"/>
    </source>
</evidence>
<organism evidence="2 3">
    <name type="scientific">Consotaella salsifontis</name>
    <dbReference type="NCBI Taxonomy" id="1365950"/>
    <lineage>
        <taxon>Bacteria</taxon>
        <taxon>Pseudomonadati</taxon>
        <taxon>Pseudomonadota</taxon>
        <taxon>Alphaproteobacteria</taxon>
        <taxon>Hyphomicrobiales</taxon>
        <taxon>Aurantimonadaceae</taxon>
        <taxon>Consotaella</taxon>
    </lineage>
</organism>
<gene>
    <name evidence="2" type="ORF">SAMN05428963_102385</name>
</gene>
<protein>
    <submittedName>
        <fullName evidence="2">Gamma-glutamyl cyclotransferase, AIG2-like</fullName>
    </submittedName>
</protein>
<dbReference type="EMBL" id="FUXL01000002">
    <property type="protein sequence ID" value="SJZ73249.1"/>
    <property type="molecule type" value="Genomic_DNA"/>
</dbReference>
<dbReference type="RefSeq" id="WP_078707134.1">
    <property type="nucleotide sequence ID" value="NZ_FUXL01000002.1"/>
</dbReference>
<dbReference type="Proteomes" id="UP000190135">
    <property type="component" value="Unassembled WGS sequence"/>
</dbReference>
<proteinExistence type="predicted"/>
<dbReference type="STRING" id="1365950.SAMN05428963_102385"/>
<dbReference type="InterPro" id="IPR013024">
    <property type="entry name" value="GGCT-like"/>
</dbReference>
<keyword evidence="3" id="KW-1185">Reference proteome</keyword>
<name>A0A1T4N1P3_9HYPH</name>
<sequence length="117" mass="13318">MTTDNQKEYLFTYGTLQQDGVQQSTFGRVLEGKEDELPGYMQQVIEITDPEVTRKSGRHAHRIAVKCDDPTKSVKGKVLEVTKAELQATDEYEVSDYKRTRVTLKSGTEAWAYVKRA</sequence>
<dbReference type="InterPro" id="IPR036568">
    <property type="entry name" value="GGCT-like_sf"/>
</dbReference>